<dbReference type="FunFam" id="1.10.760.10:FF:000039">
    <property type="entry name" value="Thiosulfate dehydrogenase"/>
    <property type="match status" value="1"/>
</dbReference>
<evidence type="ECO:0000256" key="9">
    <source>
        <dbReference type="ARBA" id="ARBA00023004"/>
    </source>
</evidence>
<protein>
    <recommendedName>
        <fullName evidence="12">Thiosulfate dehydrogenase</fullName>
        <ecNumber evidence="11">1.8.2.2</ecNumber>
    </recommendedName>
    <alternativeName>
        <fullName evidence="13">Tetrathionate synthase</fullName>
    </alternativeName>
</protein>
<dbReference type="SUPFAM" id="SSF46626">
    <property type="entry name" value="Cytochrome c"/>
    <property type="match status" value="2"/>
</dbReference>
<dbReference type="RefSeq" id="WP_155450869.1">
    <property type="nucleotide sequence ID" value="NZ_WNKT01000036.1"/>
</dbReference>
<keyword evidence="4 14" id="KW-0479">Metal-binding</keyword>
<proteinExistence type="predicted"/>
<comment type="catalytic activity">
    <reaction evidence="10">
        <text>2 thiosulfate + 2 Fe(III)-[cytochrome c] = tetrathionate + 2 Fe(II)-[cytochrome c] + 2 H(+)</text>
        <dbReference type="Rhea" id="RHEA:20549"/>
        <dbReference type="Rhea" id="RHEA-COMP:10350"/>
        <dbReference type="Rhea" id="RHEA-COMP:14399"/>
        <dbReference type="ChEBI" id="CHEBI:15226"/>
        <dbReference type="ChEBI" id="CHEBI:15378"/>
        <dbReference type="ChEBI" id="CHEBI:29033"/>
        <dbReference type="ChEBI" id="CHEBI:29034"/>
        <dbReference type="ChEBI" id="CHEBI:33542"/>
        <dbReference type="EC" id="1.8.2.2"/>
    </reaction>
</comment>
<keyword evidence="15" id="KW-1133">Transmembrane helix</keyword>
<keyword evidence="6" id="KW-0677">Repeat</keyword>
<dbReference type="InterPro" id="IPR036909">
    <property type="entry name" value="Cyt_c-like_dom_sf"/>
</dbReference>
<feature type="domain" description="Cytochrome c" evidence="16">
    <location>
        <begin position="182"/>
        <end position="268"/>
    </location>
</feature>
<evidence type="ECO:0000256" key="3">
    <source>
        <dbReference type="ARBA" id="ARBA00022617"/>
    </source>
</evidence>
<evidence type="ECO:0000256" key="10">
    <source>
        <dbReference type="ARBA" id="ARBA00050691"/>
    </source>
</evidence>
<accession>A0A6N8EFI9</accession>
<keyword evidence="18" id="KW-1185">Reference proteome</keyword>
<sequence length="278" mass="29542">MLKARASYNESMIVGIAHWVAAYCLLTASLVVHAEDKSLTVALTVPAATTLPDGALGESIARGRRYLSDTPAQLPDFVGNGLACQHCHPGRDGEVGTEANAAPFVGVVGRFPQYSARHGGLITLEQRIDDCFERSLNGRALPLDHPALIDMLAYMSWLSQGVPVGAVVAGHGIPALNLERKPDVAQGEAVYQAKCLACHGADGGGTLEADGRYLFPPLWGPRSFNTGAGMSRQTTAAGFILHKMPFGADSSLSDEEAWDVAGFVLTHPRPLFQEIHSD</sequence>
<comment type="caution">
    <text evidence="17">The sequence shown here is derived from an EMBL/GenBank/DDBJ whole genome shotgun (WGS) entry which is preliminary data.</text>
</comment>
<dbReference type="GO" id="GO:0009055">
    <property type="term" value="F:electron transfer activity"/>
    <property type="evidence" value="ECO:0007669"/>
    <property type="project" value="InterPro"/>
</dbReference>
<keyword evidence="15" id="KW-0812">Transmembrane</keyword>
<name>A0A6N8EFI9_9GAMM</name>
<keyword evidence="7" id="KW-0574">Periplasm</keyword>
<keyword evidence="3 14" id="KW-0349">Heme</keyword>
<evidence type="ECO:0000313" key="17">
    <source>
        <dbReference type="EMBL" id="MTW22300.1"/>
    </source>
</evidence>
<dbReference type="Gene3D" id="1.10.760.10">
    <property type="entry name" value="Cytochrome c-like domain"/>
    <property type="match status" value="2"/>
</dbReference>
<dbReference type="GO" id="GO:0046872">
    <property type="term" value="F:metal ion binding"/>
    <property type="evidence" value="ECO:0007669"/>
    <property type="project" value="UniProtKB-KW"/>
</dbReference>
<evidence type="ECO:0000259" key="16">
    <source>
        <dbReference type="PROSITE" id="PS51007"/>
    </source>
</evidence>
<dbReference type="GO" id="GO:0020037">
    <property type="term" value="F:heme binding"/>
    <property type="evidence" value="ECO:0007669"/>
    <property type="project" value="InterPro"/>
</dbReference>
<feature type="transmembrane region" description="Helical" evidence="15">
    <location>
        <begin position="12"/>
        <end position="32"/>
    </location>
</feature>
<dbReference type="PANTHER" id="PTHR35008">
    <property type="entry name" value="BLL4482 PROTEIN-RELATED"/>
    <property type="match status" value="1"/>
</dbReference>
<evidence type="ECO:0000256" key="11">
    <source>
        <dbReference type="ARBA" id="ARBA00066701"/>
    </source>
</evidence>
<dbReference type="FunFam" id="1.10.760.10:FF:000036">
    <property type="entry name" value="Thiosulfate dehydrogenase"/>
    <property type="match status" value="1"/>
</dbReference>
<dbReference type="Pfam" id="PF21342">
    <property type="entry name" value="SoxA-TsdA_cyt-c"/>
    <property type="match status" value="1"/>
</dbReference>
<evidence type="ECO:0000313" key="18">
    <source>
        <dbReference type="Proteomes" id="UP000434044"/>
    </source>
</evidence>
<evidence type="ECO:0000256" key="14">
    <source>
        <dbReference type="PROSITE-ProRule" id="PRU00433"/>
    </source>
</evidence>
<dbReference type="InterPro" id="IPR051459">
    <property type="entry name" value="Cytochrome_c-type_DH"/>
</dbReference>
<dbReference type="OrthoDB" id="9779283at2"/>
<evidence type="ECO:0000256" key="1">
    <source>
        <dbReference type="ARBA" id="ARBA00004418"/>
    </source>
</evidence>
<dbReference type="EC" id="1.8.2.2" evidence="11"/>
<evidence type="ECO:0000256" key="6">
    <source>
        <dbReference type="ARBA" id="ARBA00022737"/>
    </source>
</evidence>
<evidence type="ECO:0000256" key="13">
    <source>
        <dbReference type="ARBA" id="ARBA00077865"/>
    </source>
</evidence>
<reference evidence="17 18" key="1">
    <citation type="submission" date="2019-11" db="EMBL/GenBank/DDBJ databases">
        <title>Whole-genome sequence of the anaerobic purple sulfur bacterium Allochromatium palmeri DSM 15591.</title>
        <authorList>
            <person name="Kyndt J.A."/>
            <person name="Meyer T.E."/>
        </authorList>
    </citation>
    <scope>NUCLEOTIDE SEQUENCE [LARGE SCALE GENOMIC DNA]</scope>
    <source>
        <strain evidence="17 18">DSM 15591</strain>
    </source>
</reference>
<dbReference type="GO" id="GO:0042597">
    <property type="term" value="C:periplasmic space"/>
    <property type="evidence" value="ECO:0007669"/>
    <property type="project" value="UniProtKB-SubCell"/>
</dbReference>
<dbReference type="EMBL" id="WNKT01000036">
    <property type="protein sequence ID" value="MTW22300.1"/>
    <property type="molecule type" value="Genomic_DNA"/>
</dbReference>
<gene>
    <name evidence="17" type="ORF">GJ668_14575</name>
</gene>
<dbReference type="Pfam" id="PF13442">
    <property type="entry name" value="Cytochrome_CBB3"/>
    <property type="match status" value="1"/>
</dbReference>
<dbReference type="AlphaFoldDB" id="A0A6N8EFI9"/>
<evidence type="ECO:0000256" key="7">
    <source>
        <dbReference type="ARBA" id="ARBA00022764"/>
    </source>
</evidence>
<keyword evidence="5" id="KW-0732">Signal</keyword>
<evidence type="ECO:0000256" key="15">
    <source>
        <dbReference type="SAM" id="Phobius"/>
    </source>
</evidence>
<keyword evidence="8" id="KW-0560">Oxidoreductase</keyword>
<evidence type="ECO:0000256" key="4">
    <source>
        <dbReference type="ARBA" id="ARBA00022723"/>
    </source>
</evidence>
<keyword evidence="15" id="KW-0472">Membrane</keyword>
<dbReference type="PROSITE" id="PS51007">
    <property type="entry name" value="CYTC"/>
    <property type="match status" value="1"/>
</dbReference>
<evidence type="ECO:0000256" key="2">
    <source>
        <dbReference type="ARBA" id="ARBA00011245"/>
    </source>
</evidence>
<dbReference type="Proteomes" id="UP000434044">
    <property type="component" value="Unassembled WGS sequence"/>
</dbReference>
<comment type="subunit">
    <text evidence="2">Monomer.</text>
</comment>
<evidence type="ECO:0000256" key="5">
    <source>
        <dbReference type="ARBA" id="ARBA00022729"/>
    </source>
</evidence>
<comment type="subcellular location">
    <subcellularLocation>
        <location evidence="1">Periplasm</location>
    </subcellularLocation>
</comment>
<organism evidence="17 18">
    <name type="scientific">Allochromatium palmeri</name>
    <dbReference type="NCBI Taxonomy" id="231048"/>
    <lineage>
        <taxon>Bacteria</taxon>
        <taxon>Pseudomonadati</taxon>
        <taxon>Pseudomonadota</taxon>
        <taxon>Gammaproteobacteria</taxon>
        <taxon>Chromatiales</taxon>
        <taxon>Chromatiaceae</taxon>
        <taxon>Allochromatium</taxon>
    </lineage>
</organism>
<keyword evidence="9 14" id="KW-0408">Iron</keyword>
<dbReference type="InterPro" id="IPR009056">
    <property type="entry name" value="Cyt_c-like_dom"/>
</dbReference>
<evidence type="ECO:0000256" key="8">
    <source>
        <dbReference type="ARBA" id="ARBA00023002"/>
    </source>
</evidence>
<dbReference type="GO" id="GO:0050338">
    <property type="term" value="F:thiosulfate dehydrogenase activity"/>
    <property type="evidence" value="ECO:0007669"/>
    <property type="project" value="UniProtKB-EC"/>
</dbReference>
<evidence type="ECO:0000256" key="12">
    <source>
        <dbReference type="ARBA" id="ARBA00068324"/>
    </source>
</evidence>
<dbReference type="PANTHER" id="PTHR35008:SF9">
    <property type="entry name" value="CYTOCHROME C DOMAIN-CONTAINING PROTEIN"/>
    <property type="match status" value="1"/>
</dbReference>